<dbReference type="Pfam" id="PF00466">
    <property type="entry name" value="Ribosomal_L10"/>
    <property type="match status" value="1"/>
</dbReference>
<dbReference type="GO" id="GO:0006364">
    <property type="term" value="P:rRNA processing"/>
    <property type="evidence" value="ECO:0007669"/>
    <property type="project" value="TreeGrafter"/>
</dbReference>
<accession>A0A3M7CBJ3</accession>
<dbReference type="PANTHER" id="PTHR45841">
    <property type="entry name" value="MRNA TURNOVER PROTEIN 4 MRTO4"/>
    <property type="match status" value="1"/>
</dbReference>
<dbReference type="SUPFAM" id="SSF160369">
    <property type="entry name" value="Ribosomal protein L10-like"/>
    <property type="match status" value="1"/>
</dbReference>
<evidence type="ECO:0000256" key="4">
    <source>
        <dbReference type="ARBA" id="ARBA00022490"/>
    </source>
</evidence>
<dbReference type="AlphaFoldDB" id="A0A3M7CBJ3"/>
<evidence type="ECO:0000259" key="7">
    <source>
        <dbReference type="Pfam" id="PF17777"/>
    </source>
</evidence>
<proteinExistence type="inferred from homology"/>
<keyword evidence="6" id="KW-0690">Ribosome biogenesis</keyword>
<feature type="domain" description="Large ribosomal subunit protein uL10-like insertion" evidence="7">
    <location>
        <begin position="127"/>
        <end position="209"/>
    </location>
</feature>
<dbReference type="GO" id="GO:0030687">
    <property type="term" value="C:preribosome, large subunit precursor"/>
    <property type="evidence" value="ECO:0007669"/>
    <property type="project" value="TreeGrafter"/>
</dbReference>
<evidence type="ECO:0000256" key="3">
    <source>
        <dbReference type="ARBA" id="ARBA00011117"/>
    </source>
</evidence>
<dbReference type="OrthoDB" id="10262308at2759"/>
<organism evidence="8 9">
    <name type="scientific">Hortaea werneckii</name>
    <name type="common">Black yeast</name>
    <name type="synonym">Cladosporium werneckii</name>
    <dbReference type="NCBI Taxonomy" id="91943"/>
    <lineage>
        <taxon>Eukaryota</taxon>
        <taxon>Fungi</taxon>
        <taxon>Dikarya</taxon>
        <taxon>Ascomycota</taxon>
        <taxon>Pezizomycotina</taxon>
        <taxon>Dothideomycetes</taxon>
        <taxon>Dothideomycetidae</taxon>
        <taxon>Mycosphaerellales</taxon>
        <taxon>Teratosphaeriaceae</taxon>
        <taxon>Hortaea</taxon>
    </lineage>
</organism>
<sequence length="243" mass="26965">MPKSKRARVVHTSVVQKKPSKERSASLYSAIQEAADAYQHIFVFSVENMRNNYLKDVRQHFSEDGRLFFGKTKVMAKALGTAPEDEHAPGLAQLSKHLSGSVGLLCTNRDPKEVLEYFRDYVEVDFARAGMPASRTFTVPAGVVYSRGGEIPIEDDVPLPHSLEVTVRKWGMPTRLEKGKVTLDADHTIAEEGQEMSSNQTALLKLFGVTMAEFRVKVLAYWSASSQEVTDVEPEVDGMEEGG</sequence>
<dbReference type="InterPro" id="IPR040637">
    <property type="entry name" value="Ribosomal_uL10-like_insert"/>
</dbReference>
<evidence type="ECO:0000313" key="8">
    <source>
        <dbReference type="EMBL" id="RMY49086.1"/>
    </source>
</evidence>
<evidence type="ECO:0000256" key="5">
    <source>
        <dbReference type="ARBA" id="ARBA00023242"/>
    </source>
</evidence>
<dbReference type="GO" id="GO:0000956">
    <property type="term" value="P:nuclear-transcribed mRNA catabolic process"/>
    <property type="evidence" value="ECO:0007669"/>
    <property type="project" value="TreeGrafter"/>
</dbReference>
<dbReference type="InterPro" id="IPR043164">
    <property type="entry name" value="Ribosomal_uL10-like_insert_sf"/>
</dbReference>
<dbReference type="Pfam" id="PF17777">
    <property type="entry name" value="RL10P_insert"/>
    <property type="match status" value="1"/>
</dbReference>
<dbReference type="PANTHER" id="PTHR45841:SF1">
    <property type="entry name" value="MRNA TURNOVER PROTEIN 4 HOMOLOG"/>
    <property type="match status" value="1"/>
</dbReference>
<comment type="subunit">
    <text evidence="3 6">Associates with the pre-60S ribosomal particle.</text>
</comment>
<dbReference type="VEuPathDB" id="FungiDB:BTJ68_02850"/>
<dbReference type="CDD" id="cd05796">
    <property type="entry name" value="Ribosomal_P0_like"/>
    <property type="match status" value="1"/>
</dbReference>
<dbReference type="GO" id="GO:0005737">
    <property type="term" value="C:cytoplasm"/>
    <property type="evidence" value="ECO:0007669"/>
    <property type="project" value="UniProtKB-SubCell"/>
</dbReference>
<dbReference type="InterPro" id="IPR043141">
    <property type="entry name" value="Ribosomal_uL10-like_sf"/>
</dbReference>
<reference evidence="8 9" key="1">
    <citation type="journal article" date="2018" name="BMC Genomics">
        <title>Genomic evidence for intraspecific hybridization in a clonal and extremely halotolerant yeast.</title>
        <authorList>
            <person name="Gostincar C."/>
            <person name="Stajich J.E."/>
            <person name="Zupancic J."/>
            <person name="Zalar P."/>
            <person name="Gunde-Cimerman N."/>
        </authorList>
    </citation>
    <scope>NUCLEOTIDE SEQUENCE [LARGE SCALE GENOMIC DNA]</scope>
    <source>
        <strain evidence="8 9">EXF-151</strain>
    </source>
</reference>
<dbReference type="EMBL" id="QWIN01000616">
    <property type="protein sequence ID" value="RMY49086.1"/>
    <property type="molecule type" value="Genomic_DNA"/>
</dbReference>
<keyword evidence="5 6" id="KW-0539">Nucleus</keyword>
<evidence type="ECO:0000256" key="1">
    <source>
        <dbReference type="ARBA" id="ARBA00004046"/>
    </source>
</evidence>
<dbReference type="Proteomes" id="UP000270230">
    <property type="component" value="Unassembled WGS sequence"/>
</dbReference>
<comment type="similarity">
    <text evidence="2 6">Belongs to the universal ribosomal protein uL10 family.</text>
</comment>
<protein>
    <recommendedName>
        <fullName evidence="6">Ribosome assembly factor mrt4</fullName>
    </recommendedName>
</protein>
<dbReference type="InterPro" id="IPR033867">
    <property type="entry name" value="Mrt4"/>
</dbReference>
<dbReference type="GO" id="GO:0000027">
    <property type="term" value="P:ribosomal large subunit assembly"/>
    <property type="evidence" value="ECO:0007669"/>
    <property type="project" value="InterPro"/>
</dbReference>
<gene>
    <name evidence="8" type="ORF">D0865_07702</name>
</gene>
<comment type="subcellular location">
    <subcellularLocation>
        <location evidence="6">Cytoplasm</location>
    </subcellularLocation>
    <subcellularLocation>
        <location evidence="6">Nucleus</location>
        <location evidence="6">Nucleolus</location>
    </subcellularLocation>
</comment>
<evidence type="ECO:0000256" key="2">
    <source>
        <dbReference type="ARBA" id="ARBA00008889"/>
    </source>
</evidence>
<dbReference type="InterPro" id="IPR051742">
    <property type="entry name" value="Ribosome_Assembly_uL10"/>
</dbReference>
<name>A0A3M7CBJ3_HORWE</name>
<dbReference type="FunFam" id="3.90.105.20:FF:000003">
    <property type="entry name" value="Ribosome assembly factor mrt4"/>
    <property type="match status" value="1"/>
</dbReference>
<evidence type="ECO:0000256" key="6">
    <source>
        <dbReference type="RuleBase" id="RU364039"/>
    </source>
</evidence>
<dbReference type="GO" id="GO:0005730">
    <property type="term" value="C:nucleolus"/>
    <property type="evidence" value="ECO:0007669"/>
    <property type="project" value="UniProtKB-SubCell"/>
</dbReference>
<dbReference type="Gene3D" id="3.30.70.1730">
    <property type="match status" value="1"/>
</dbReference>
<comment type="function">
    <text evidence="1 6">Component of the ribosome assembly machinery. Nuclear paralog of the ribosomal protein P0, it binds pre-60S subunits at an early stage of assembly in the nucleolus, and is replaced by P0 in cytoplasmic pre-60S subunits and mature 80S ribosomes.</text>
</comment>
<comment type="caution">
    <text evidence="8">The sequence shown here is derived from an EMBL/GenBank/DDBJ whole genome shotgun (WGS) entry which is preliminary data.</text>
</comment>
<dbReference type="InterPro" id="IPR001790">
    <property type="entry name" value="Ribosomal_uL10"/>
</dbReference>
<dbReference type="FunFam" id="3.30.70.1730:FF:000005">
    <property type="entry name" value="Ribosome assembly factor mrt4"/>
    <property type="match status" value="1"/>
</dbReference>
<dbReference type="Gene3D" id="3.90.105.20">
    <property type="match status" value="1"/>
</dbReference>
<keyword evidence="4 6" id="KW-0963">Cytoplasm</keyword>
<dbReference type="GO" id="GO:0003723">
    <property type="term" value="F:RNA binding"/>
    <property type="evidence" value="ECO:0007669"/>
    <property type="project" value="TreeGrafter"/>
</dbReference>
<evidence type="ECO:0000313" key="9">
    <source>
        <dbReference type="Proteomes" id="UP000270230"/>
    </source>
</evidence>